<dbReference type="PROSITE" id="PS51186">
    <property type="entry name" value="GNAT"/>
    <property type="match status" value="1"/>
</dbReference>
<name>A0ABS2PFF5_9BACL</name>
<accession>A0ABS2PFF5</accession>
<proteinExistence type="predicted"/>
<dbReference type="InterPro" id="IPR000182">
    <property type="entry name" value="GNAT_dom"/>
</dbReference>
<evidence type="ECO:0000259" key="1">
    <source>
        <dbReference type="PROSITE" id="PS51186"/>
    </source>
</evidence>
<gene>
    <name evidence="2" type="ORF">JOD17_003249</name>
</gene>
<keyword evidence="3" id="KW-1185">Reference proteome</keyword>
<organism evidence="2 3">
    <name type="scientific">Geomicrobium sediminis</name>
    <dbReference type="NCBI Taxonomy" id="1347788"/>
    <lineage>
        <taxon>Bacteria</taxon>
        <taxon>Bacillati</taxon>
        <taxon>Bacillota</taxon>
        <taxon>Bacilli</taxon>
        <taxon>Bacillales</taxon>
        <taxon>Geomicrobium</taxon>
    </lineage>
</organism>
<dbReference type="SUPFAM" id="SSF55729">
    <property type="entry name" value="Acyl-CoA N-acyltransferases (Nat)"/>
    <property type="match status" value="1"/>
</dbReference>
<evidence type="ECO:0000313" key="3">
    <source>
        <dbReference type="Proteomes" id="UP000741863"/>
    </source>
</evidence>
<dbReference type="RefSeq" id="WP_204698907.1">
    <property type="nucleotide sequence ID" value="NZ_JAFBEC010000009.1"/>
</dbReference>
<dbReference type="Gene3D" id="3.40.630.30">
    <property type="match status" value="1"/>
</dbReference>
<protein>
    <submittedName>
        <fullName evidence="2">Ribosomal protein S18 acetylase RimI-like enzyme</fullName>
    </submittedName>
</protein>
<dbReference type="EMBL" id="JAFBEC010000009">
    <property type="protein sequence ID" value="MBM7634149.1"/>
    <property type="molecule type" value="Genomic_DNA"/>
</dbReference>
<comment type="caution">
    <text evidence="2">The sequence shown here is derived from an EMBL/GenBank/DDBJ whole genome shotgun (WGS) entry which is preliminary data.</text>
</comment>
<dbReference type="Pfam" id="PF00583">
    <property type="entry name" value="Acetyltransf_1"/>
    <property type="match status" value="1"/>
</dbReference>
<sequence length="154" mass="17858">MGKIVEATVNDTCHILNLQKLAYVSEAEIYNDYTIMPLKEDLETAKKSFEKNIVLKYVEDDVIIGSVRAFQEDGVCYINKLMVHPACRNRGIGQALMEEIEVKFDPVVYRLFTGAKSEKNIFLYEKLGYSVYRTGKFDFEDTEFVFMEKEQRPV</sequence>
<feature type="domain" description="N-acetyltransferase" evidence="1">
    <location>
        <begin position="2"/>
        <end position="152"/>
    </location>
</feature>
<dbReference type="Proteomes" id="UP000741863">
    <property type="component" value="Unassembled WGS sequence"/>
</dbReference>
<evidence type="ECO:0000313" key="2">
    <source>
        <dbReference type="EMBL" id="MBM7634149.1"/>
    </source>
</evidence>
<dbReference type="CDD" id="cd04301">
    <property type="entry name" value="NAT_SF"/>
    <property type="match status" value="1"/>
</dbReference>
<dbReference type="InterPro" id="IPR016181">
    <property type="entry name" value="Acyl_CoA_acyltransferase"/>
</dbReference>
<reference evidence="2 3" key="1">
    <citation type="submission" date="2021-01" db="EMBL/GenBank/DDBJ databases">
        <title>Genomic Encyclopedia of Type Strains, Phase IV (KMG-IV): sequencing the most valuable type-strain genomes for metagenomic binning, comparative biology and taxonomic classification.</title>
        <authorList>
            <person name="Goeker M."/>
        </authorList>
    </citation>
    <scope>NUCLEOTIDE SEQUENCE [LARGE SCALE GENOMIC DNA]</scope>
    <source>
        <strain evidence="2 3">DSM 25540</strain>
    </source>
</reference>